<dbReference type="OrthoDB" id="6400110at2"/>
<evidence type="ECO:0000313" key="4">
    <source>
        <dbReference type="Proteomes" id="UP000229757"/>
    </source>
</evidence>
<accession>A0A2K8KX76</accession>
<evidence type="ECO:0000256" key="1">
    <source>
        <dbReference type="ARBA" id="ARBA00093464"/>
    </source>
</evidence>
<evidence type="ECO:0000313" key="3">
    <source>
        <dbReference type="EMBL" id="ATX78221.1"/>
    </source>
</evidence>
<dbReference type="Pfam" id="PF04219">
    <property type="entry name" value="DUF413"/>
    <property type="match status" value="1"/>
</dbReference>
<protein>
    <recommendedName>
        <fullName evidence="2">Macrodomain Ori protein</fullName>
    </recommendedName>
</protein>
<dbReference type="RefSeq" id="WP_100258424.1">
    <property type="nucleotide sequence ID" value="NZ_CP011797.1"/>
</dbReference>
<dbReference type="Proteomes" id="UP000229757">
    <property type="component" value="Chromosome"/>
</dbReference>
<proteinExistence type="inferred from homology"/>
<dbReference type="EMBL" id="CP011797">
    <property type="protein sequence ID" value="ATX78221.1"/>
    <property type="molecule type" value="Genomic_DNA"/>
</dbReference>
<keyword evidence="4" id="KW-1185">Reference proteome</keyword>
<gene>
    <name evidence="3" type="ORF">REIFOR_03102</name>
</gene>
<dbReference type="KEGG" id="rfo:REIFOR_03102"/>
<dbReference type="AlphaFoldDB" id="A0A2K8KX76"/>
<reference evidence="3 4" key="1">
    <citation type="journal article" date="2017" name="Environ. Microbiol.">
        <title>Genomic and physiological analyses of 'Reinekea forsetii' reveal a versatile opportunistic lifestyle during spring algae blooms.</title>
        <authorList>
            <person name="Avci B."/>
            <person name="Hahnke R.L."/>
            <person name="Chafee M."/>
            <person name="Fischer T."/>
            <person name="Gruber-Vodicka H."/>
            <person name="Tegetmeyer H.E."/>
            <person name="Harder J."/>
            <person name="Fuchs B.M."/>
            <person name="Amann R.I."/>
            <person name="Teeling H."/>
        </authorList>
    </citation>
    <scope>NUCLEOTIDE SEQUENCE [LARGE SCALE GENOMIC DNA]</scope>
    <source>
        <strain evidence="3 4">Hel1_31_D35</strain>
    </source>
</reference>
<sequence>MNTIASFYSQKTFSDRLHFPYGFARSGQLSKKQADLIERHGEAYKNLASGHQQPATAEEQEFVRCCNQLKEAETEHEKVWLFYLKYTGRKLSYVSMGAGFHIPSFENDSPTAEAAQE</sequence>
<organism evidence="3 4">
    <name type="scientific">Reinekea forsetii</name>
    <dbReference type="NCBI Taxonomy" id="1336806"/>
    <lineage>
        <taxon>Bacteria</taxon>
        <taxon>Pseudomonadati</taxon>
        <taxon>Pseudomonadota</taxon>
        <taxon>Gammaproteobacteria</taxon>
        <taxon>Oceanospirillales</taxon>
        <taxon>Saccharospirillaceae</taxon>
        <taxon>Reinekea</taxon>
    </lineage>
</organism>
<evidence type="ECO:0000256" key="2">
    <source>
        <dbReference type="ARBA" id="ARBA00093628"/>
    </source>
</evidence>
<name>A0A2K8KX76_9GAMM</name>
<comment type="similarity">
    <text evidence="1">Belongs to the MaoP family.</text>
</comment>
<dbReference type="InterPro" id="IPR007335">
    <property type="entry name" value="DUF413"/>
</dbReference>